<dbReference type="AlphaFoldDB" id="A0A518KCM2"/>
<feature type="transmembrane region" description="Helical" evidence="1">
    <location>
        <begin position="230"/>
        <end position="251"/>
    </location>
</feature>
<evidence type="ECO:0000313" key="2">
    <source>
        <dbReference type="EMBL" id="QDV75537.1"/>
    </source>
</evidence>
<dbReference type="KEGG" id="bmei:Spa11_37550"/>
<reference evidence="2 3" key="1">
    <citation type="submission" date="2019-02" db="EMBL/GenBank/DDBJ databases">
        <title>Deep-cultivation of Planctomycetes and their phenomic and genomic characterization uncovers novel biology.</title>
        <authorList>
            <person name="Wiegand S."/>
            <person name="Jogler M."/>
            <person name="Boedeker C."/>
            <person name="Pinto D."/>
            <person name="Vollmers J."/>
            <person name="Rivas-Marin E."/>
            <person name="Kohn T."/>
            <person name="Peeters S.H."/>
            <person name="Heuer A."/>
            <person name="Rast P."/>
            <person name="Oberbeckmann S."/>
            <person name="Bunk B."/>
            <person name="Jeske O."/>
            <person name="Meyerdierks A."/>
            <person name="Storesund J.E."/>
            <person name="Kallscheuer N."/>
            <person name="Luecker S."/>
            <person name="Lage O.M."/>
            <person name="Pohl T."/>
            <person name="Merkel B.J."/>
            <person name="Hornburger P."/>
            <person name="Mueller R.-W."/>
            <person name="Bruemmer F."/>
            <person name="Labrenz M."/>
            <person name="Spormann A.M."/>
            <person name="Op den Camp H."/>
            <person name="Overmann J."/>
            <person name="Amann R."/>
            <person name="Jetten M.S.M."/>
            <person name="Mascher T."/>
            <person name="Medema M.H."/>
            <person name="Devos D.P."/>
            <person name="Kaster A.-K."/>
            <person name="Ovreas L."/>
            <person name="Rohde M."/>
            <person name="Galperin M.Y."/>
            <person name="Jogler C."/>
        </authorList>
    </citation>
    <scope>NUCLEOTIDE SEQUENCE [LARGE SCALE GENOMIC DNA]</scope>
    <source>
        <strain evidence="2 3">Spa11</strain>
    </source>
</reference>
<accession>A0A518KCM2</accession>
<dbReference type="Proteomes" id="UP000316426">
    <property type="component" value="Chromosome"/>
</dbReference>
<dbReference type="RefSeq" id="WP_145114923.1">
    <property type="nucleotide sequence ID" value="NZ_CP036349.1"/>
</dbReference>
<keyword evidence="3" id="KW-1185">Reference proteome</keyword>
<feature type="transmembrane region" description="Helical" evidence="1">
    <location>
        <begin position="101"/>
        <end position="120"/>
    </location>
</feature>
<protein>
    <submittedName>
        <fullName evidence="2">Uncharacterized protein</fullName>
    </submittedName>
</protein>
<keyword evidence="1" id="KW-1133">Transmembrane helix</keyword>
<evidence type="ECO:0000256" key="1">
    <source>
        <dbReference type="SAM" id="Phobius"/>
    </source>
</evidence>
<keyword evidence="1" id="KW-0472">Membrane</keyword>
<feature type="transmembrane region" description="Helical" evidence="1">
    <location>
        <begin position="183"/>
        <end position="200"/>
    </location>
</feature>
<proteinExistence type="predicted"/>
<gene>
    <name evidence="2" type="ORF">Spa11_37550</name>
</gene>
<dbReference type="EMBL" id="CP036349">
    <property type="protein sequence ID" value="QDV75537.1"/>
    <property type="molecule type" value="Genomic_DNA"/>
</dbReference>
<sequence length="252" mass="27476">MPTPPTTPPEEDDDFEYEVEPADEEVIAGQARRAREELKRAEQAIDVDSIYREMNRRDDFDAAFESIKGRLSIRHLLIATTVVAVLLGLGAMGFFNGATFAAFICLSLVVLGSLHAWLGYQESKRRAELVALREAQLRQARRVSGVEGDNIEDDEDDIPIPSRSMPSPAEVLREYFRFGLGEFLLAAAVATVVIALLAFTESPLKGAAALGAVAITGLALQAAEIDVPRPLVLAFWLSLVGFCLLTVVSFVL</sequence>
<name>A0A518KCM2_9BACT</name>
<feature type="transmembrane region" description="Helical" evidence="1">
    <location>
        <begin position="76"/>
        <end position="95"/>
    </location>
</feature>
<keyword evidence="1" id="KW-0812">Transmembrane</keyword>
<evidence type="ECO:0000313" key="3">
    <source>
        <dbReference type="Proteomes" id="UP000316426"/>
    </source>
</evidence>
<organism evidence="2 3">
    <name type="scientific">Botrimarina mediterranea</name>
    <dbReference type="NCBI Taxonomy" id="2528022"/>
    <lineage>
        <taxon>Bacteria</taxon>
        <taxon>Pseudomonadati</taxon>
        <taxon>Planctomycetota</taxon>
        <taxon>Planctomycetia</taxon>
        <taxon>Pirellulales</taxon>
        <taxon>Lacipirellulaceae</taxon>
        <taxon>Botrimarina</taxon>
    </lineage>
</organism>